<keyword evidence="2" id="KW-1185">Reference proteome</keyword>
<proteinExistence type="predicted"/>
<reference evidence="1" key="1">
    <citation type="journal article" date="2021" name="New Phytol.">
        <title>Evolutionary innovations through gain and loss of genes in the ectomycorrhizal Boletales.</title>
        <authorList>
            <person name="Wu G."/>
            <person name="Miyauchi S."/>
            <person name="Morin E."/>
            <person name="Kuo A."/>
            <person name="Drula E."/>
            <person name="Varga T."/>
            <person name="Kohler A."/>
            <person name="Feng B."/>
            <person name="Cao Y."/>
            <person name="Lipzen A."/>
            <person name="Daum C."/>
            <person name="Hundley H."/>
            <person name="Pangilinan J."/>
            <person name="Johnson J."/>
            <person name="Barry K."/>
            <person name="LaButti K."/>
            <person name="Ng V."/>
            <person name="Ahrendt S."/>
            <person name="Min B."/>
            <person name="Choi I.G."/>
            <person name="Park H."/>
            <person name="Plett J.M."/>
            <person name="Magnuson J."/>
            <person name="Spatafora J.W."/>
            <person name="Nagy L.G."/>
            <person name="Henrissat B."/>
            <person name="Grigoriev I.V."/>
            <person name="Yang Z.L."/>
            <person name="Xu J."/>
            <person name="Martin F.M."/>
        </authorList>
    </citation>
    <scope>NUCLEOTIDE SEQUENCE</scope>
    <source>
        <strain evidence="1">ATCC 28755</strain>
    </source>
</reference>
<organism evidence="1 2">
    <name type="scientific">Hygrophoropsis aurantiaca</name>
    <dbReference type="NCBI Taxonomy" id="72124"/>
    <lineage>
        <taxon>Eukaryota</taxon>
        <taxon>Fungi</taxon>
        <taxon>Dikarya</taxon>
        <taxon>Basidiomycota</taxon>
        <taxon>Agaricomycotina</taxon>
        <taxon>Agaricomycetes</taxon>
        <taxon>Agaricomycetidae</taxon>
        <taxon>Boletales</taxon>
        <taxon>Coniophorineae</taxon>
        <taxon>Hygrophoropsidaceae</taxon>
        <taxon>Hygrophoropsis</taxon>
    </lineage>
</organism>
<sequence length="905" mass="99233">MLPQTEFSSPARKRMRLSSPTYDDQLDDLNQDDINALDAIEAKLTQQDPPQTEDLQTTTYHSTPALRPLPETLSSQPMDTDFSSQGAALQDDDDNPFTSKVDRSDRDSNKTPMLPDLVGGNGMSMYAAFMKASAVLPPADLQAAACDPHDSLRDASRSPSPVDPAEIDYSSWFQPGSTSGFAGFKSATRILDSSHNIPDSLFVTATSLTSIKTLPAAKVDAFITPSISALRRAEERLKLWEGDTHDPSSSQSPPKPAPSMLTISQPISPRRTVLGAVQNASTSISIPETPTPIPTSVKLGTLTTLPAFRTPTLGTAMRGKIRPKPFKTPFMNVHKPQPTLSESSPKLSFMDSPSNARSVPINSQHELTFSPVPSTPLHSPLAASQSGSFVAVPSINRATPARRKFVTPFKSGVTQGDPKPISLDLESTRATTSSSQCTRSYPPPISQPISASKGKRKSSDTVFDLSSPCRRISLAASGLYPQATGVSELNNNTGLNMLDFSRVTLDNALSYAFPLSETASRPRSPFSSSSGLFGYATALEELVAGGCSLATEAWVKNHWPLILWKLAGMAALEPQREDNPHLRRWSRHEVMQQLLYERDLNGSSRPPLRLITTRDAPAASPMVLCVSNITWSPAGIDDDGFPTPPFPELEVTDGWYRLRARVDEPLARAIRKGTIRVGRKIGIAGAKLDSERKDPSEILEAYASNVLLISGNSSHLAPWHSKLGFQAGPFISTLNSLTPDGGTVAVMAVDIIKAYPIAYLEFVEDEKGNKRREGPRNEKDEAKINAQWRRRREIHASKLWSDFEKRIKLLDDYIERLEQKAGPRFCPKDEDSPPEIVDSLCDTILDDPSQAKTILARVNASDAGWLALRIREQETKEKEAARDDIERELQVRDHLVHDEFFDNIP</sequence>
<evidence type="ECO:0000313" key="1">
    <source>
        <dbReference type="EMBL" id="KAH7910924.1"/>
    </source>
</evidence>
<dbReference type="EMBL" id="MU267695">
    <property type="protein sequence ID" value="KAH7910924.1"/>
    <property type="molecule type" value="Genomic_DNA"/>
</dbReference>
<protein>
    <submittedName>
        <fullName evidence="1">Uncharacterized protein</fullName>
    </submittedName>
</protein>
<name>A0ACB8ADP3_9AGAM</name>
<dbReference type="Proteomes" id="UP000790377">
    <property type="component" value="Unassembled WGS sequence"/>
</dbReference>
<comment type="caution">
    <text evidence="1">The sequence shown here is derived from an EMBL/GenBank/DDBJ whole genome shotgun (WGS) entry which is preliminary data.</text>
</comment>
<gene>
    <name evidence="1" type="ORF">BJ138DRAFT_1113634</name>
</gene>
<accession>A0ACB8ADP3</accession>
<evidence type="ECO:0000313" key="2">
    <source>
        <dbReference type="Proteomes" id="UP000790377"/>
    </source>
</evidence>